<protein>
    <recommendedName>
        <fullName evidence="3">GumN family protein</fullName>
    </recommendedName>
</protein>
<accession>V5BH71</accession>
<dbReference type="PATRIC" id="fig|1116472.3.peg.1507"/>
<dbReference type="eggNOG" id="COG3735">
    <property type="taxonomic scope" value="Bacteria"/>
</dbReference>
<evidence type="ECO:0000313" key="2">
    <source>
        <dbReference type="Proteomes" id="UP000017842"/>
    </source>
</evidence>
<name>V5BH71_9GAMM</name>
<dbReference type="PANTHER" id="PTHR40590">
    <property type="entry name" value="CYTOPLASMIC PROTEIN-RELATED"/>
    <property type="match status" value="1"/>
</dbReference>
<dbReference type="RefSeq" id="WP_023494306.1">
    <property type="nucleotide sequence ID" value="NZ_AYLO01000050.1"/>
</dbReference>
<dbReference type="STRING" id="1116472.MGMO_52c00040"/>
<dbReference type="Pfam" id="PF01963">
    <property type="entry name" value="TraB_PrgY_gumN"/>
    <property type="match status" value="1"/>
</dbReference>
<dbReference type="PANTHER" id="PTHR40590:SF1">
    <property type="entry name" value="CYTOPLASMIC PROTEIN"/>
    <property type="match status" value="1"/>
</dbReference>
<keyword evidence="2" id="KW-1185">Reference proteome</keyword>
<evidence type="ECO:0008006" key="3">
    <source>
        <dbReference type="Google" id="ProtNLM"/>
    </source>
</evidence>
<organism evidence="1 2">
    <name type="scientific">Methyloglobulus morosus KoM1</name>
    <dbReference type="NCBI Taxonomy" id="1116472"/>
    <lineage>
        <taxon>Bacteria</taxon>
        <taxon>Pseudomonadati</taxon>
        <taxon>Pseudomonadota</taxon>
        <taxon>Gammaproteobacteria</taxon>
        <taxon>Methylococcales</taxon>
        <taxon>Methylococcaceae</taxon>
        <taxon>Methyloglobulus</taxon>
    </lineage>
</organism>
<comment type="caution">
    <text evidence="1">The sequence shown here is derived from an EMBL/GenBank/DDBJ whole genome shotgun (WGS) entry which is preliminary data.</text>
</comment>
<dbReference type="Proteomes" id="UP000017842">
    <property type="component" value="Unassembled WGS sequence"/>
</dbReference>
<dbReference type="AlphaFoldDB" id="V5BH71"/>
<evidence type="ECO:0000313" key="1">
    <source>
        <dbReference type="EMBL" id="ESS72650.1"/>
    </source>
</evidence>
<proteinExistence type="predicted"/>
<dbReference type="EMBL" id="AYLO01000050">
    <property type="protein sequence ID" value="ESS72650.1"/>
    <property type="molecule type" value="Genomic_DNA"/>
</dbReference>
<sequence>MDNRLQILDFVKTKVLGVKITMRTLLFFGLLLPCLVFAETSLWRISKGSHQLVIGGTVHLLGKSDYPLPDEYEQAFREIGTLVLEADLDALSKPKSQAKLIQGLMYTDGSTLQGKIKPKTYKTLARYCKTAGLSFKPMLTMKPSMVVLTLTMAELNRLGLAGAGVDQFFLAKAKQAGKKITGLESAESQIETLENMGKGHEDELILSTIKEIRKTPEFMEEMKKAWRTGNLSDLEQVGIKTMKAEFPELNESLLTTRNNAWLPKIKALLNTPERELILVGALHLAGGEGILAQLKKQGYAVKQY</sequence>
<dbReference type="CDD" id="cd14789">
    <property type="entry name" value="Tiki"/>
    <property type="match status" value="1"/>
</dbReference>
<reference evidence="1 2" key="1">
    <citation type="journal article" date="2013" name="Genome Announc.">
        <title>Draft Genome Sequence of the Methanotrophic Gammaproteobacterium Methyloglobulus morosus DSM 22980 Strain KoM1.</title>
        <authorList>
            <person name="Poehlein A."/>
            <person name="Deutzmann J.S."/>
            <person name="Daniel R."/>
            <person name="Simeonova D.D."/>
        </authorList>
    </citation>
    <scope>NUCLEOTIDE SEQUENCE [LARGE SCALE GENOMIC DNA]</scope>
    <source>
        <strain evidence="1 2">KoM1</strain>
    </source>
</reference>
<dbReference type="InterPro" id="IPR047111">
    <property type="entry name" value="YbaP-like"/>
</dbReference>
<gene>
    <name evidence="1" type="ORF">MGMO_52c00040</name>
</gene>
<dbReference type="InterPro" id="IPR002816">
    <property type="entry name" value="TraB/PrgY/GumN_fam"/>
</dbReference>